<sequence length="233" mass="27442">HPYHVQWVQSLSANDFRPRRRFCEWLVRRSDQNLLFHCEILMTDECCFTRNGILHFHNTHHWAEVNPHIIHQSHFQHRFSINVWVGIIVSHLVGTFVLPARLTEENCLNFLCVHLLGLLEEIPLAIRRNMWFTLVVRNLFNTTYGHRWIGRGGPTAWPPPSPDLNSCDFYLWGYMKSMVYQTPVNNQDLLNRIVMAAERIRNDQDQLTRVSRSLLRRATACIRANGGHVKRLL</sequence>
<accession>A0A482VTM0</accession>
<reference evidence="1 2" key="1">
    <citation type="submission" date="2017-03" db="EMBL/GenBank/DDBJ databases">
        <title>Genome of the blue death feigning beetle - Asbolus verrucosus.</title>
        <authorList>
            <person name="Rider S.D."/>
        </authorList>
    </citation>
    <scope>NUCLEOTIDE SEQUENCE [LARGE SCALE GENOMIC DNA]</scope>
    <source>
        <strain evidence="1">Butters</strain>
        <tissue evidence="1">Head and leg muscle</tissue>
    </source>
</reference>
<dbReference type="OrthoDB" id="6764275at2759"/>
<evidence type="ECO:0000313" key="1">
    <source>
        <dbReference type="EMBL" id="RZC36242.1"/>
    </source>
</evidence>
<dbReference type="InterPro" id="IPR036397">
    <property type="entry name" value="RNaseH_sf"/>
</dbReference>
<feature type="non-terminal residue" evidence="1">
    <location>
        <position position="1"/>
    </location>
</feature>
<gene>
    <name evidence="1" type="ORF">BDFB_010604</name>
</gene>
<name>A0A482VTM0_ASBVE</name>
<dbReference type="AlphaFoldDB" id="A0A482VTM0"/>
<dbReference type="PANTHER" id="PTHR47326">
    <property type="entry name" value="TRANSPOSABLE ELEMENT TC3 TRANSPOSASE-LIKE PROTEIN"/>
    <property type="match status" value="1"/>
</dbReference>
<keyword evidence="2" id="KW-1185">Reference proteome</keyword>
<evidence type="ECO:0008006" key="3">
    <source>
        <dbReference type="Google" id="ProtNLM"/>
    </source>
</evidence>
<evidence type="ECO:0000313" key="2">
    <source>
        <dbReference type="Proteomes" id="UP000292052"/>
    </source>
</evidence>
<dbReference type="Gene3D" id="3.30.420.10">
    <property type="entry name" value="Ribonuclease H-like superfamily/Ribonuclease H"/>
    <property type="match status" value="1"/>
</dbReference>
<dbReference type="STRING" id="1661398.A0A482VTM0"/>
<comment type="caution">
    <text evidence="1">The sequence shown here is derived from an EMBL/GenBank/DDBJ whole genome shotgun (WGS) entry which is preliminary data.</text>
</comment>
<proteinExistence type="predicted"/>
<dbReference type="EMBL" id="QDEB01063878">
    <property type="protein sequence ID" value="RZC36242.1"/>
    <property type="molecule type" value="Genomic_DNA"/>
</dbReference>
<protein>
    <recommendedName>
        <fullName evidence="3">DDE 3 domain containing protein</fullName>
    </recommendedName>
</protein>
<dbReference type="Proteomes" id="UP000292052">
    <property type="component" value="Unassembled WGS sequence"/>
</dbReference>
<dbReference type="GO" id="GO:0003676">
    <property type="term" value="F:nucleic acid binding"/>
    <property type="evidence" value="ECO:0007669"/>
    <property type="project" value="InterPro"/>
</dbReference>
<organism evidence="1 2">
    <name type="scientific">Asbolus verrucosus</name>
    <name type="common">Desert ironclad beetle</name>
    <dbReference type="NCBI Taxonomy" id="1661398"/>
    <lineage>
        <taxon>Eukaryota</taxon>
        <taxon>Metazoa</taxon>
        <taxon>Ecdysozoa</taxon>
        <taxon>Arthropoda</taxon>
        <taxon>Hexapoda</taxon>
        <taxon>Insecta</taxon>
        <taxon>Pterygota</taxon>
        <taxon>Neoptera</taxon>
        <taxon>Endopterygota</taxon>
        <taxon>Coleoptera</taxon>
        <taxon>Polyphaga</taxon>
        <taxon>Cucujiformia</taxon>
        <taxon>Tenebrionidae</taxon>
        <taxon>Pimeliinae</taxon>
        <taxon>Asbolus</taxon>
    </lineage>
</organism>
<dbReference type="PANTHER" id="PTHR47326:SF1">
    <property type="entry name" value="HTH PSQ-TYPE DOMAIN-CONTAINING PROTEIN"/>
    <property type="match status" value="1"/>
</dbReference>